<dbReference type="SMART" id="SM00397">
    <property type="entry name" value="t_SNARE"/>
    <property type="match status" value="1"/>
</dbReference>
<keyword evidence="6" id="KW-1185">Reference proteome</keyword>
<dbReference type="GeneID" id="72008674"/>
<comment type="similarity">
    <text evidence="1">Belongs to the syntaxin family.</text>
</comment>
<dbReference type="PROSITE" id="PS00914">
    <property type="entry name" value="SYNTAXIN"/>
    <property type="match status" value="1"/>
</dbReference>
<dbReference type="Pfam" id="PF05739">
    <property type="entry name" value="SNARE"/>
    <property type="match status" value="1"/>
</dbReference>
<evidence type="ECO:0000313" key="5">
    <source>
        <dbReference type="EMBL" id="KAH9831360.1"/>
    </source>
</evidence>
<dbReference type="InterPro" id="IPR010989">
    <property type="entry name" value="SNARE"/>
</dbReference>
<dbReference type="Gene3D" id="1.20.58.70">
    <property type="match status" value="1"/>
</dbReference>
<dbReference type="InterPro" id="IPR000727">
    <property type="entry name" value="T_SNARE_dom"/>
</dbReference>
<dbReference type="EMBL" id="JADCUA010000026">
    <property type="protein sequence ID" value="KAH9831360.1"/>
    <property type="molecule type" value="Genomic_DNA"/>
</dbReference>
<keyword evidence="3" id="KW-0472">Membrane</keyword>
<keyword evidence="3" id="KW-0812">Transmembrane</keyword>
<organism evidence="5 6">
    <name type="scientific">Rhodofomes roseus</name>
    <dbReference type="NCBI Taxonomy" id="34475"/>
    <lineage>
        <taxon>Eukaryota</taxon>
        <taxon>Fungi</taxon>
        <taxon>Dikarya</taxon>
        <taxon>Basidiomycota</taxon>
        <taxon>Agaricomycotina</taxon>
        <taxon>Agaricomycetes</taxon>
        <taxon>Polyporales</taxon>
        <taxon>Rhodofomes</taxon>
    </lineage>
</organism>
<dbReference type="Proteomes" id="UP000814176">
    <property type="component" value="Unassembled WGS sequence"/>
</dbReference>
<sequence length="287" mass="31627">MSFQDIETGLAQRPTSPRNGIPHSQEDAAFLNLQSSLSLQVFKINSNVQGILKLVDQLGTARDSPNLRKSLHDLTESTRAMAKRGSDDLKTLSALQTTLPRQKTSLQKTSHDFQLSLVAFQRAQQVSAERQRTVVQGVKMAVEDEATAGEERPSSPTPSQRQAQILQNQFSPQELAFQESLIQEREAEIREIETGIHELSEIFRDLGTLVQEQGGMLDNIESNISSIAVDTSGAAEELQTAHEYQRKAGRRALCLMLILVVVVAVVLLAVRILIKVARCSSGIPMLC</sequence>
<feature type="domain" description="T-SNARE coiled-coil homology" evidence="4">
    <location>
        <begin position="179"/>
        <end position="241"/>
    </location>
</feature>
<keyword evidence="3" id="KW-1133">Transmembrane helix</keyword>
<dbReference type="InterPro" id="IPR006012">
    <property type="entry name" value="Syntaxin/epimorphin_CS"/>
</dbReference>
<evidence type="ECO:0000259" key="4">
    <source>
        <dbReference type="PROSITE" id="PS50192"/>
    </source>
</evidence>
<feature type="region of interest" description="Disordered" evidence="2">
    <location>
        <begin position="1"/>
        <end position="23"/>
    </location>
</feature>
<evidence type="ECO:0000313" key="6">
    <source>
        <dbReference type="Proteomes" id="UP000814176"/>
    </source>
</evidence>
<accession>A0ABQ8K4M5</accession>
<dbReference type="InterPro" id="IPR006011">
    <property type="entry name" value="Syntaxin_N"/>
</dbReference>
<dbReference type="PROSITE" id="PS50192">
    <property type="entry name" value="T_SNARE"/>
    <property type="match status" value="1"/>
</dbReference>
<dbReference type="RefSeq" id="XP_047774487.1">
    <property type="nucleotide sequence ID" value="XM_047927942.1"/>
</dbReference>
<dbReference type="Gene3D" id="1.20.5.110">
    <property type="match status" value="1"/>
</dbReference>
<dbReference type="CDD" id="cd15840">
    <property type="entry name" value="SNARE_Qa"/>
    <property type="match status" value="1"/>
</dbReference>
<dbReference type="Pfam" id="PF14523">
    <property type="entry name" value="Syntaxin_2"/>
    <property type="match status" value="1"/>
</dbReference>
<gene>
    <name evidence="5" type="ORF">C8Q71DRAFT_861730</name>
</gene>
<feature type="transmembrane region" description="Helical" evidence="3">
    <location>
        <begin position="252"/>
        <end position="274"/>
    </location>
</feature>
<reference evidence="5 6" key="1">
    <citation type="journal article" date="2021" name="Environ. Microbiol.">
        <title>Gene family expansions and transcriptome signatures uncover fungal adaptations to wood decay.</title>
        <authorList>
            <person name="Hage H."/>
            <person name="Miyauchi S."/>
            <person name="Viragh M."/>
            <person name="Drula E."/>
            <person name="Min B."/>
            <person name="Chaduli D."/>
            <person name="Navarro D."/>
            <person name="Favel A."/>
            <person name="Norest M."/>
            <person name="Lesage-Meessen L."/>
            <person name="Balint B."/>
            <person name="Merenyi Z."/>
            <person name="de Eugenio L."/>
            <person name="Morin E."/>
            <person name="Martinez A.T."/>
            <person name="Baldrian P."/>
            <person name="Stursova M."/>
            <person name="Martinez M.J."/>
            <person name="Novotny C."/>
            <person name="Magnuson J.K."/>
            <person name="Spatafora J.W."/>
            <person name="Maurice S."/>
            <person name="Pangilinan J."/>
            <person name="Andreopoulos W."/>
            <person name="LaButti K."/>
            <person name="Hundley H."/>
            <person name="Na H."/>
            <person name="Kuo A."/>
            <person name="Barry K."/>
            <person name="Lipzen A."/>
            <person name="Henrissat B."/>
            <person name="Riley R."/>
            <person name="Ahrendt S."/>
            <person name="Nagy L.G."/>
            <person name="Grigoriev I.V."/>
            <person name="Martin F."/>
            <person name="Rosso M.N."/>
        </authorList>
    </citation>
    <scope>NUCLEOTIDE SEQUENCE [LARGE SCALE GENOMIC DNA]</scope>
    <source>
        <strain evidence="5 6">CIRM-BRFM 1785</strain>
    </source>
</reference>
<proteinExistence type="inferred from homology"/>
<dbReference type="PANTHER" id="PTHR19957:SF38">
    <property type="entry name" value="LD27581P"/>
    <property type="match status" value="1"/>
</dbReference>
<name>A0ABQ8K4M5_9APHY</name>
<comment type="caution">
    <text evidence="5">The sequence shown here is derived from an EMBL/GenBank/DDBJ whole genome shotgun (WGS) entry which is preliminary data.</text>
</comment>
<protein>
    <submittedName>
        <fullName evidence="5">t-SNARE</fullName>
    </submittedName>
</protein>
<evidence type="ECO:0000256" key="1">
    <source>
        <dbReference type="ARBA" id="ARBA00009063"/>
    </source>
</evidence>
<dbReference type="SUPFAM" id="SSF47661">
    <property type="entry name" value="t-snare proteins"/>
    <property type="match status" value="1"/>
</dbReference>
<evidence type="ECO:0000256" key="2">
    <source>
        <dbReference type="SAM" id="MobiDB-lite"/>
    </source>
</evidence>
<dbReference type="PANTHER" id="PTHR19957">
    <property type="entry name" value="SYNTAXIN"/>
    <property type="match status" value="1"/>
</dbReference>
<evidence type="ECO:0000256" key="3">
    <source>
        <dbReference type="SAM" id="Phobius"/>
    </source>
</evidence>
<dbReference type="InterPro" id="IPR045242">
    <property type="entry name" value="Syntaxin"/>
</dbReference>